<evidence type="ECO:0000313" key="3">
    <source>
        <dbReference type="EMBL" id="OAG94588.1"/>
    </source>
</evidence>
<name>A0A853KE21_9BACL</name>
<dbReference type="InterPro" id="IPR008972">
    <property type="entry name" value="Cupredoxin"/>
</dbReference>
<dbReference type="AlphaFoldDB" id="A0A853KE21"/>
<dbReference type="RefSeq" id="WP_067562115.1">
    <property type="nucleotide sequence ID" value="NZ_LSUQ01000008.1"/>
</dbReference>
<evidence type="ECO:0000259" key="2">
    <source>
        <dbReference type="Pfam" id="PF07732"/>
    </source>
</evidence>
<accession>A0A853KE21</accession>
<gene>
    <name evidence="3" type="ORF">AYW79_04330</name>
</gene>
<dbReference type="Proteomes" id="UP000077421">
    <property type="component" value="Unassembled WGS sequence"/>
</dbReference>
<dbReference type="EMBL" id="LSUQ01000008">
    <property type="protein sequence ID" value="OAG94588.1"/>
    <property type="molecule type" value="Genomic_DNA"/>
</dbReference>
<feature type="domain" description="Plastocyanin-like" evidence="1">
    <location>
        <begin position="213"/>
        <end position="313"/>
    </location>
</feature>
<sequence length="333" mass="37065">MHSRRVGTTKLVAPDIGFLPCQMVQGFKHFHLIAEPVQQTLTNGVTINAWGYNGSTPGPVMVVSQGDRIQVAFTNRLPEETSIHWHGLIVPNTVDGVPGIEAGPVVKPGETYVYDFVIRQAGTFMYHAHTMDAQQEMMGLAGMIVSLPERQMVNREYIILLQEWAVKTGADMGMSGMGMGKTSMTTKSDMQSTMEKATEQLPSGKALDIDPMSMDYNYFTMNGKSFPDTTPLRVRYGEKVRIRLGNLSMDSHPMHLHGHEFQVIAGDGSTLPIPWFKNTINVAPGETWDIEFQANNPGIWAFHCHKPHHTTNDHKTDVGGMFTTLNYSRRSTL</sequence>
<organism evidence="3 4">
    <name type="scientific">Ferroacidibacillus organovorans</name>
    <dbReference type="NCBI Taxonomy" id="1765683"/>
    <lineage>
        <taxon>Bacteria</taxon>
        <taxon>Bacillati</taxon>
        <taxon>Bacillota</taxon>
        <taxon>Bacilli</taxon>
        <taxon>Bacillales</taxon>
        <taxon>Alicyclobacillaceae</taxon>
        <taxon>Ferroacidibacillus</taxon>
    </lineage>
</organism>
<feature type="domain" description="Plastocyanin-like" evidence="2">
    <location>
        <begin position="39"/>
        <end position="145"/>
    </location>
</feature>
<evidence type="ECO:0000259" key="1">
    <source>
        <dbReference type="Pfam" id="PF07731"/>
    </source>
</evidence>
<dbReference type="OrthoDB" id="9757546at2"/>
<dbReference type="SUPFAM" id="SSF49503">
    <property type="entry name" value="Cupredoxins"/>
    <property type="match status" value="2"/>
</dbReference>
<dbReference type="InterPro" id="IPR045087">
    <property type="entry name" value="Cu-oxidase_fam"/>
</dbReference>
<dbReference type="Gene3D" id="2.60.40.420">
    <property type="entry name" value="Cupredoxins - blue copper proteins"/>
    <property type="match status" value="2"/>
</dbReference>
<protein>
    <submittedName>
        <fullName evidence="3">Copper oxidase</fullName>
    </submittedName>
</protein>
<comment type="caution">
    <text evidence="3">The sequence shown here is derived from an EMBL/GenBank/DDBJ whole genome shotgun (WGS) entry which is preliminary data.</text>
</comment>
<dbReference type="PANTHER" id="PTHR11709">
    <property type="entry name" value="MULTI-COPPER OXIDASE"/>
    <property type="match status" value="1"/>
</dbReference>
<dbReference type="Pfam" id="PF07731">
    <property type="entry name" value="Cu-oxidase_2"/>
    <property type="match status" value="1"/>
</dbReference>
<dbReference type="CDD" id="cd04202">
    <property type="entry name" value="CuRO_D2_2dMcoN_like"/>
    <property type="match status" value="1"/>
</dbReference>
<dbReference type="CDD" id="cd13860">
    <property type="entry name" value="CuRO_1_2dMco_1"/>
    <property type="match status" value="1"/>
</dbReference>
<dbReference type="GO" id="GO:0016491">
    <property type="term" value="F:oxidoreductase activity"/>
    <property type="evidence" value="ECO:0007669"/>
    <property type="project" value="UniProtKB-KW"/>
</dbReference>
<evidence type="ECO:0000313" key="4">
    <source>
        <dbReference type="Proteomes" id="UP000077421"/>
    </source>
</evidence>
<dbReference type="GO" id="GO:0005507">
    <property type="term" value="F:copper ion binding"/>
    <property type="evidence" value="ECO:0007669"/>
    <property type="project" value="InterPro"/>
</dbReference>
<dbReference type="Pfam" id="PF07732">
    <property type="entry name" value="Cu-oxidase_3"/>
    <property type="match status" value="1"/>
</dbReference>
<dbReference type="InterPro" id="IPR011707">
    <property type="entry name" value="Cu-oxidase-like_N"/>
</dbReference>
<dbReference type="InterPro" id="IPR011706">
    <property type="entry name" value="Cu-oxidase_C"/>
</dbReference>
<proteinExistence type="predicted"/>
<reference evidence="3 4" key="1">
    <citation type="submission" date="2016-02" db="EMBL/GenBank/DDBJ databases">
        <title>Draft genome sequence of Acidibacillus ferrooxidans SLC66.</title>
        <authorList>
            <person name="Oliveira G."/>
            <person name="Nancucheo I."/>
            <person name="Dall'Agnol H."/>
            <person name="Johnson B."/>
            <person name="Oliveira R."/>
            <person name="Nunes G.L."/>
            <person name="Tzotzos G."/>
            <person name="Orellana S.C."/>
            <person name="Salim A.C."/>
            <person name="Araujo F.M."/>
        </authorList>
    </citation>
    <scope>NUCLEOTIDE SEQUENCE [LARGE SCALE GENOMIC DNA]</scope>
    <source>
        <strain evidence="3 4">SLC66</strain>
    </source>
</reference>